<evidence type="ECO:0000256" key="4">
    <source>
        <dbReference type="ARBA" id="ARBA00022692"/>
    </source>
</evidence>
<evidence type="ECO:0000256" key="1">
    <source>
        <dbReference type="ARBA" id="ARBA00004651"/>
    </source>
</evidence>
<proteinExistence type="inferred from homology"/>
<feature type="transmembrane region" description="Helical" evidence="7">
    <location>
        <begin position="380"/>
        <end position="406"/>
    </location>
</feature>
<dbReference type="PANTHER" id="PTHR30250:SF10">
    <property type="entry name" value="LIPOPOLYSACCHARIDE BIOSYNTHESIS PROTEIN WZXC"/>
    <property type="match status" value="1"/>
</dbReference>
<feature type="transmembrane region" description="Helical" evidence="7">
    <location>
        <begin position="326"/>
        <end position="348"/>
    </location>
</feature>
<feature type="transmembrane region" description="Helical" evidence="7">
    <location>
        <begin position="443"/>
        <end position="462"/>
    </location>
</feature>
<keyword evidence="5 7" id="KW-1133">Transmembrane helix</keyword>
<dbReference type="PANTHER" id="PTHR30250">
    <property type="entry name" value="PST FAMILY PREDICTED COLANIC ACID TRANSPORTER"/>
    <property type="match status" value="1"/>
</dbReference>
<comment type="caution">
    <text evidence="8">The sequence shown here is derived from an EMBL/GenBank/DDBJ whole genome shotgun (WGS) entry which is preliminary data.</text>
</comment>
<keyword evidence="3" id="KW-1003">Cell membrane</keyword>
<evidence type="ECO:0000313" key="8">
    <source>
        <dbReference type="EMBL" id="GAA4449349.1"/>
    </source>
</evidence>
<feature type="transmembrane region" description="Helical" evidence="7">
    <location>
        <begin position="114"/>
        <end position="134"/>
    </location>
</feature>
<dbReference type="EMBL" id="BAABHD010000005">
    <property type="protein sequence ID" value="GAA4449349.1"/>
    <property type="molecule type" value="Genomic_DNA"/>
</dbReference>
<evidence type="ECO:0000256" key="5">
    <source>
        <dbReference type="ARBA" id="ARBA00022989"/>
    </source>
</evidence>
<reference evidence="9" key="1">
    <citation type="journal article" date="2019" name="Int. J. Syst. Evol. Microbiol.">
        <title>The Global Catalogue of Microorganisms (GCM) 10K type strain sequencing project: providing services to taxonomists for standard genome sequencing and annotation.</title>
        <authorList>
            <consortium name="The Broad Institute Genomics Platform"/>
            <consortium name="The Broad Institute Genome Sequencing Center for Infectious Disease"/>
            <person name="Wu L."/>
            <person name="Ma J."/>
        </authorList>
    </citation>
    <scope>NUCLEOTIDE SEQUENCE [LARGE SCALE GENOMIC DNA]</scope>
    <source>
        <strain evidence="9">JCM 17927</strain>
    </source>
</reference>
<feature type="transmembrane region" description="Helical" evidence="7">
    <location>
        <begin position="285"/>
        <end position="306"/>
    </location>
</feature>
<protein>
    <submittedName>
        <fullName evidence="8">MOP flippase family protein</fullName>
    </submittedName>
</protein>
<dbReference type="NCBIfam" id="NF007773">
    <property type="entry name" value="PRK10459.1"/>
    <property type="match status" value="1"/>
</dbReference>
<sequence length="478" mass="53904">MSNTKKAIIGTKWTTISTGIATGLQFLQIAVLARLLDPAVFGLISVSTLIINFFALFANLGFTTSIIYKQENDKQVLSTLYLVNILLGVLFFFIIFFSAPLVVQFYHEPRLDHVIKISSSVFLIMYFGQIYSSLLQKELKFKEITITEIASSVTGTALTITLAYRGFEEYSLVFGGLTTQVLRTSLQVFFGRKLFFPRLYFKFSIIREHLRFGIFNIGEGVVYYVQSNLDNLLIGNLLGVKALGFYTVAYQLAVFPINKLNPIILQVASPIVAKMKDSDSDLRRAYIKILDVLCYFNLPLLAGLFITAESVIPLIYGPGWEETFPLIKIFVFVSIFNCLSHPIFLLVYSKGKPNLLFYINVVVLLIKTPLVYFLGQQGHVTYIALAYLIATFITFSLNLTVAYSLIGNFFKQFYENSLKTVTFCLLMVLAIAIYKNTVGYDGLFNTITQIAIGGMVYSLLTLRYKYSLAELKNLRGSF</sequence>
<comment type="subcellular location">
    <subcellularLocation>
        <location evidence="1">Cell membrane</location>
        <topology evidence="1">Multi-pass membrane protein</topology>
    </subcellularLocation>
</comment>
<keyword evidence="4 7" id="KW-0812">Transmembrane</keyword>
<evidence type="ECO:0000256" key="7">
    <source>
        <dbReference type="SAM" id="Phobius"/>
    </source>
</evidence>
<feature type="transmembrane region" description="Helical" evidence="7">
    <location>
        <begin position="355"/>
        <end position="374"/>
    </location>
</feature>
<dbReference type="RefSeq" id="WP_345240939.1">
    <property type="nucleotide sequence ID" value="NZ_BAABHD010000005.1"/>
</dbReference>
<keyword evidence="6 7" id="KW-0472">Membrane</keyword>
<organism evidence="8 9">
    <name type="scientific">Nibrella saemangeumensis</name>
    <dbReference type="NCBI Taxonomy" id="1084526"/>
    <lineage>
        <taxon>Bacteria</taxon>
        <taxon>Pseudomonadati</taxon>
        <taxon>Bacteroidota</taxon>
        <taxon>Cytophagia</taxon>
        <taxon>Cytophagales</taxon>
        <taxon>Spirosomataceae</taxon>
        <taxon>Nibrella</taxon>
    </lineage>
</organism>
<evidence type="ECO:0000256" key="2">
    <source>
        <dbReference type="ARBA" id="ARBA00007430"/>
    </source>
</evidence>
<dbReference type="Pfam" id="PF13440">
    <property type="entry name" value="Polysacc_synt_3"/>
    <property type="match status" value="1"/>
</dbReference>
<feature type="transmembrane region" description="Helical" evidence="7">
    <location>
        <begin position="418"/>
        <end position="437"/>
    </location>
</feature>
<comment type="similarity">
    <text evidence="2">Belongs to the polysaccharide synthase family.</text>
</comment>
<evidence type="ECO:0000256" key="6">
    <source>
        <dbReference type="ARBA" id="ARBA00023136"/>
    </source>
</evidence>
<evidence type="ECO:0000256" key="3">
    <source>
        <dbReference type="ARBA" id="ARBA00022475"/>
    </source>
</evidence>
<feature type="transmembrane region" description="Helical" evidence="7">
    <location>
        <begin position="80"/>
        <end position="102"/>
    </location>
</feature>
<name>A0ABP8MH18_9BACT</name>
<dbReference type="InterPro" id="IPR050833">
    <property type="entry name" value="Poly_Biosynth_Transport"/>
</dbReference>
<gene>
    <name evidence="8" type="ORF">GCM10023189_08700</name>
</gene>
<evidence type="ECO:0000313" key="9">
    <source>
        <dbReference type="Proteomes" id="UP001501175"/>
    </source>
</evidence>
<feature type="transmembrane region" description="Helical" evidence="7">
    <location>
        <begin position="12"/>
        <end position="33"/>
    </location>
</feature>
<dbReference type="CDD" id="cd13127">
    <property type="entry name" value="MATE_tuaB_like"/>
    <property type="match status" value="1"/>
</dbReference>
<accession>A0ABP8MH18</accession>
<feature type="transmembrane region" description="Helical" evidence="7">
    <location>
        <begin position="39"/>
        <end position="68"/>
    </location>
</feature>
<keyword evidence="9" id="KW-1185">Reference proteome</keyword>
<dbReference type="Proteomes" id="UP001501175">
    <property type="component" value="Unassembled WGS sequence"/>
</dbReference>